<dbReference type="SUPFAM" id="SSF46689">
    <property type="entry name" value="Homeodomain-like"/>
    <property type="match status" value="1"/>
</dbReference>
<name>A0ABV7T054_9SPHN</name>
<evidence type="ECO:0000256" key="5">
    <source>
        <dbReference type="SAM" id="MobiDB-lite"/>
    </source>
</evidence>
<dbReference type="InterPro" id="IPR009057">
    <property type="entry name" value="Homeodomain-like_sf"/>
</dbReference>
<dbReference type="InterPro" id="IPR001647">
    <property type="entry name" value="HTH_TetR"/>
</dbReference>
<evidence type="ECO:0000256" key="2">
    <source>
        <dbReference type="ARBA" id="ARBA00023125"/>
    </source>
</evidence>
<dbReference type="RefSeq" id="WP_261294582.1">
    <property type="nucleotide sequence ID" value="NZ_JANQBK010000008.1"/>
</dbReference>
<feature type="domain" description="HTH tetR-type" evidence="6">
    <location>
        <begin position="33"/>
        <end position="92"/>
    </location>
</feature>
<keyword evidence="3" id="KW-0804">Transcription</keyword>
<dbReference type="PANTHER" id="PTHR30055">
    <property type="entry name" value="HTH-TYPE TRANSCRIPTIONAL REGULATOR RUTR"/>
    <property type="match status" value="1"/>
</dbReference>
<dbReference type="Gene3D" id="1.10.357.10">
    <property type="entry name" value="Tetracycline Repressor, domain 2"/>
    <property type="match status" value="1"/>
</dbReference>
<evidence type="ECO:0000313" key="7">
    <source>
        <dbReference type="EMBL" id="MFC3581991.1"/>
    </source>
</evidence>
<sequence length="232" mass="24585">MNERSSAGRGAATGPETGRAATSDRQPRVNRDERCADLLHHAAREVLAQGGFPVSFDRLARAAAVSKALIYNYFPTQYALGNALLGDAIGGVDRDALRAAAADPDLSAAARRCALLYFDLVSVRGPLLHVLLADAYLARGPDRAIFGRIALVLLPLVRRLRAALDISSREANVVLQLLLTLPEEAGRKVFKGEADAALARRLCAETVEASLAALNGQAPPHLADLSAAADFL</sequence>
<feature type="region of interest" description="Disordered" evidence="5">
    <location>
        <begin position="1"/>
        <end position="30"/>
    </location>
</feature>
<dbReference type="InterPro" id="IPR050109">
    <property type="entry name" value="HTH-type_TetR-like_transc_reg"/>
</dbReference>
<organism evidence="7 8">
    <name type="scientific">Sphingomonas hylomeconis</name>
    <dbReference type="NCBI Taxonomy" id="1395958"/>
    <lineage>
        <taxon>Bacteria</taxon>
        <taxon>Pseudomonadati</taxon>
        <taxon>Pseudomonadota</taxon>
        <taxon>Alphaproteobacteria</taxon>
        <taxon>Sphingomonadales</taxon>
        <taxon>Sphingomonadaceae</taxon>
        <taxon>Sphingomonas</taxon>
    </lineage>
</organism>
<feature type="DNA-binding region" description="H-T-H motif" evidence="4">
    <location>
        <begin position="55"/>
        <end position="74"/>
    </location>
</feature>
<protein>
    <submittedName>
        <fullName evidence="7">TetR/AcrR family transcriptional regulator</fullName>
    </submittedName>
</protein>
<keyword evidence="8" id="KW-1185">Reference proteome</keyword>
<dbReference type="Pfam" id="PF00440">
    <property type="entry name" value="TetR_N"/>
    <property type="match status" value="1"/>
</dbReference>
<evidence type="ECO:0000259" key="6">
    <source>
        <dbReference type="PROSITE" id="PS50977"/>
    </source>
</evidence>
<dbReference type="PROSITE" id="PS50977">
    <property type="entry name" value="HTH_TETR_2"/>
    <property type="match status" value="1"/>
</dbReference>
<dbReference type="EMBL" id="JBHRXP010000009">
    <property type="protein sequence ID" value="MFC3581991.1"/>
    <property type="molecule type" value="Genomic_DNA"/>
</dbReference>
<dbReference type="PANTHER" id="PTHR30055:SF234">
    <property type="entry name" value="HTH-TYPE TRANSCRIPTIONAL REGULATOR BETI"/>
    <property type="match status" value="1"/>
</dbReference>
<evidence type="ECO:0000256" key="1">
    <source>
        <dbReference type="ARBA" id="ARBA00023015"/>
    </source>
</evidence>
<comment type="caution">
    <text evidence="7">The sequence shown here is derived from an EMBL/GenBank/DDBJ whole genome shotgun (WGS) entry which is preliminary data.</text>
</comment>
<accession>A0ABV7T054</accession>
<keyword evidence="2 4" id="KW-0238">DNA-binding</keyword>
<reference evidence="8" key="1">
    <citation type="journal article" date="2019" name="Int. J. Syst. Evol. Microbiol.">
        <title>The Global Catalogue of Microorganisms (GCM) 10K type strain sequencing project: providing services to taxonomists for standard genome sequencing and annotation.</title>
        <authorList>
            <consortium name="The Broad Institute Genomics Platform"/>
            <consortium name="The Broad Institute Genome Sequencing Center for Infectious Disease"/>
            <person name="Wu L."/>
            <person name="Ma J."/>
        </authorList>
    </citation>
    <scope>NUCLEOTIDE SEQUENCE [LARGE SCALE GENOMIC DNA]</scope>
    <source>
        <strain evidence="8">KCTC 42739</strain>
    </source>
</reference>
<dbReference type="Proteomes" id="UP001595713">
    <property type="component" value="Unassembled WGS sequence"/>
</dbReference>
<evidence type="ECO:0000313" key="8">
    <source>
        <dbReference type="Proteomes" id="UP001595713"/>
    </source>
</evidence>
<evidence type="ECO:0000256" key="4">
    <source>
        <dbReference type="PROSITE-ProRule" id="PRU00335"/>
    </source>
</evidence>
<evidence type="ECO:0000256" key="3">
    <source>
        <dbReference type="ARBA" id="ARBA00023163"/>
    </source>
</evidence>
<keyword evidence="1" id="KW-0805">Transcription regulation</keyword>
<gene>
    <name evidence="7" type="ORF">ACFONA_17615</name>
</gene>
<proteinExistence type="predicted"/>